<reference evidence="1 2" key="1">
    <citation type="submission" date="2024-01" db="EMBL/GenBank/DDBJ databases">
        <title>The genome of the rayed Mediterranean limpet Patella caerulea (Linnaeus, 1758).</title>
        <authorList>
            <person name="Anh-Thu Weber A."/>
            <person name="Halstead-Nussloch G."/>
        </authorList>
    </citation>
    <scope>NUCLEOTIDE SEQUENCE [LARGE SCALE GENOMIC DNA]</scope>
    <source>
        <strain evidence="1">AATW-2023a</strain>
        <tissue evidence="1">Whole specimen</tissue>
    </source>
</reference>
<name>A0AAN8J6S3_PATCE</name>
<dbReference type="Proteomes" id="UP001347796">
    <property type="component" value="Unassembled WGS sequence"/>
</dbReference>
<keyword evidence="2" id="KW-1185">Reference proteome</keyword>
<proteinExistence type="predicted"/>
<comment type="caution">
    <text evidence="1">The sequence shown here is derived from an EMBL/GenBank/DDBJ whole genome shotgun (WGS) entry which is preliminary data.</text>
</comment>
<evidence type="ECO:0000313" key="1">
    <source>
        <dbReference type="EMBL" id="KAK6171406.1"/>
    </source>
</evidence>
<gene>
    <name evidence="1" type="ORF">SNE40_019601</name>
</gene>
<dbReference type="EMBL" id="JAZGQO010000014">
    <property type="protein sequence ID" value="KAK6171406.1"/>
    <property type="molecule type" value="Genomic_DNA"/>
</dbReference>
<accession>A0AAN8J6S3</accession>
<dbReference type="AlphaFoldDB" id="A0AAN8J6S3"/>
<protein>
    <submittedName>
        <fullName evidence="1">Uncharacterized protein</fullName>
    </submittedName>
</protein>
<sequence length="366" mass="41784">MNKEILAHHTKLHNWFELDKLSKNTYLSDVPGNKGRHLNPIKVKDIDSWRTEVNKIYNKKPKSASRPLFRQCHHSAPFERDLSEVRTQRVKSAPLLDRKQKTEKYKEPQSIEERVNNISIHYNSERGAIPRIEISKPTTSAEFVDDKSGDVDTGSVVGEESFSIYTDNSTQTELGSSEEKSANSNRLRVFYHKDKPMVSIRSVSNGLLNCLTVDDCRIAARYKPNTNIVPTMRTNVQQEEDLSLDGSVDLPMKISSGSAFTTLSVLEEKDKIFRENLAKRNKKNKIKVLQNGLQNSLDTNRSGNRMKLVCDTYTVDKLSCDKQASEGGRLYRKMNSALHKKMHEVVNAKKNKLHKMYLSDNSVNKK</sequence>
<evidence type="ECO:0000313" key="2">
    <source>
        <dbReference type="Proteomes" id="UP001347796"/>
    </source>
</evidence>
<organism evidence="1 2">
    <name type="scientific">Patella caerulea</name>
    <name type="common">Rayed Mediterranean limpet</name>
    <dbReference type="NCBI Taxonomy" id="87958"/>
    <lineage>
        <taxon>Eukaryota</taxon>
        <taxon>Metazoa</taxon>
        <taxon>Spiralia</taxon>
        <taxon>Lophotrochozoa</taxon>
        <taxon>Mollusca</taxon>
        <taxon>Gastropoda</taxon>
        <taxon>Patellogastropoda</taxon>
        <taxon>Patelloidea</taxon>
        <taxon>Patellidae</taxon>
        <taxon>Patella</taxon>
    </lineage>
</organism>